<dbReference type="AlphaFoldDB" id="A0A9D5DH80"/>
<dbReference type="GO" id="GO:0005634">
    <property type="term" value="C:nucleus"/>
    <property type="evidence" value="ECO:0007669"/>
    <property type="project" value="TreeGrafter"/>
</dbReference>
<dbReference type="InterPro" id="IPR028889">
    <property type="entry name" value="USP"/>
</dbReference>
<dbReference type="SUPFAM" id="SSF54001">
    <property type="entry name" value="Cysteine proteinases"/>
    <property type="match status" value="1"/>
</dbReference>
<dbReference type="PROSITE" id="PS50144">
    <property type="entry name" value="MATH"/>
    <property type="match status" value="1"/>
</dbReference>
<feature type="domain" description="MATH" evidence="2">
    <location>
        <begin position="24"/>
        <end position="188"/>
    </location>
</feature>
<evidence type="ECO:0000313" key="4">
    <source>
        <dbReference type="EMBL" id="KAJ1605675.1"/>
    </source>
</evidence>
<dbReference type="InterPro" id="IPR038765">
    <property type="entry name" value="Papain-like_cys_pep_sf"/>
</dbReference>
<dbReference type="EMBL" id="JAPCXC010000092">
    <property type="protein sequence ID" value="KAJ1605675.1"/>
    <property type="molecule type" value="Genomic_DNA"/>
</dbReference>
<dbReference type="GO" id="GO:0005829">
    <property type="term" value="C:cytosol"/>
    <property type="evidence" value="ECO:0007669"/>
    <property type="project" value="TreeGrafter"/>
</dbReference>
<dbReference type="InterPro" id="IPR001394">
    <property type="entry name" value="Peptidase_C19_UCH"/>
</dbReference>
<evidence type="ECO:0000256" key="1">
    <source>
        <dbReference type="SAM" id="MobiDB-lite"/>
    </source>
</evidence>
<reference evidence="4" key="1">
    <citation type="submission" date="2022-10" db="EMBL/GenBank/DDBJ databases">
        <title>Adaptive evolution leads to modifications in subtelomeric GC content in a zoonotic Cryptosporidium species.</title>
        <authorList>
            <person name="Li J."/>
            <person name="Feng Y."/>
            <person name="Xiao L."/>
        </authorList>
    </citation>
    <scope>NUCLEOTIDE SEQUENCE</scope>
    <source>
        <strain evidence="4">33844</strain>
    </source>
</reference>
<dbReference type="InterPro" id="IPR008974">
    <property type="entry name" value="TRAF-like"/>
</dbReference>
<sequence length="1064" mass="117000">MLSAEGLPKGERQYDYSSIPGPLQNELEFKLEGFRRRIMGMMNSAEGNAKNRLYSNIHSYKNFNFRLMILPKVKLTSVGSLEGHISAYLEAVPSPNWPSNWVWLNTRYSVTLINQKDYRKSHFMSDLFSFKGENDPNNRLSLEERNSDYSSAGPEADRGWSDFFSLKTLLDPKTGFIDPETETVIFRAGAFPALCDPVSFGRASLDSMGTDRSLTGYVGIRNLGATCYMNSLLQSLYHIGRFRKAVYTIPLNPNRTTAAGTSCSNTPISRETRVDSLLAGHGLQRVEDIGDATPHSNKSEANGLTVSLLGEASEDVLEWTSAMAKSLFEYDAYGAASLESIMSSNACQDYGQGTGMPSNDQTRISSALQTLFYELQTCCEPVNCRELMRAFGWDAADAFTQHDAQELNRLLCDRLEEEMKNTAVDGVIKALFEGEYENYIECLDVDCTSRRRENFYDIQVDVEGVGSLEESLERFVEEEILDGENLYEAEGFGKQRAKKGVRFQRFPPVVQFHLKRFQFNIQSMDMVKLNDHFTFPEKLDLSEFVSHGGKEDADQQMGKDKGTEKYILHTVVIHQGDVHSGHYYAYIRPKPDSDWFRFDDEKVTLVSSSTAIEDNFGGHDYETQDPLRLHPGLRPGGSGPGPALGAGSPGDQPGPGRQVQEGCRDDEPPKETATGPQRARQSPADAFHQLQHLSALPPEGPRAPPEHLVLPLELHLQVPQGLLPLQVPLGDRKEVPRQEYGSHQHRGRGGTGGPLHHAGVGAGGLSSPGLSFYTCISSPGDVDGSGGQVPDSQKGAAGILSRAIGFGAPSPGPGVMGRTGEETLLSELCRRYHRAGIWDSSCPTLYMCLYLDDISSLLMDRIPPSLSLISDGAYLERRQRVESKLRRWDEDGGGEVLLLLRYFDISDPRVGEICSKYTRTQEIPNLYNLGLVMVSQGTTLHDLNEYVAMEIDKERERDGQFGAAGTSGFEFGLRHRAAAAAGQRVESDFLGQPGGRRNQQKKRGAQKVTGGGGIVSQQQPVAPGGEDPGLPARRRGGEPRLQAPGRAGGATVPGISGPRLPPLV</sequence>
<name>A0A9D5DH80_9CRYT</name>
<dbReference type="Gene3D" id="2.60.210.10">
    <property type="entry name" value="Apoptosis, Tumor Necrosis Factor Receptor Associated Protein 2, Chain A"/>
    <property type="match status" value="1"/>
</dbReference>
<feature type="region of interest" description="Disordered" evidence="1">
    <location>
        <begin position="613"/>
        <end position="684"/>
    </location>
</feature>
<dbReference type="PROSITE" id="PS50235">
    <property type="entry name" value="USP_3"/>
    <property type="match status" value="1"/>
</dbReference>
<dbReference type="OrthoDB" id="289038at2759"/>
<comment type="caution">
    <text evidence="4">The sequence shown here is derived from an EMBL/GenBank/DDBJ whole genome shotgun (WGS) entry which is preliminary data.</text>
</comment>
<evidence type="ECO:0000259" key="3">
    <source>
        <dbReference type="PROSITE" id="PS50235"/>
    </source>
</evidence>
<keyword evidence="4" id="KW-0378">Hydrolase</keyword>
<gene>
    <name evidence="4" type="ORF">OJ253_3054</name>
</gene>
<dbReference type="InterPro" id="IPR018200">
    <property type="entry name" value="USP_CS"/>
</dbReference>
<dbReference type="InterPro" id="IPR002083">
    <property type="entry name" value="MATH/TRAF_dom"/>
</dbReference>
<feature type="region of interest" description="Disordered" evidence="1">
    <location>
        <begin position="983"/>
        <end position="1064"/>
    </location>
</feature>
<dbReference type="PANTHER" id="PTHR24006">
    <property type="entry name" value="UBIQUITIN CARBOXYL-TERMINAL HYDROLASE"/>
    <property type="match status" value="1"/>
</dbReference>
<organism evidence="4">
    <name type="scientific">Cryptosporidium canis</name>
    <dbReference type="NCBI Taxonomy" id="195482"/>
    <lineage>
        <taxon>Eukaryota</taxon>
        <taxon>Sar</taxon>
        <taxon>Alveolata</taxon>
        <taxon>Apicomplexa</taxon>
        <taxon>Conoidasida</taxon>
        <taxon>Coccidia</taxon>
        <taxon>Eucoccidiorida</taxon>
        <taxon>Eimeriorina</taxon>
        <taxon>Cryptosporidiidae</taxon>
        <taxon>Cryptosporidium</taxon>
    </lineage>
</organism>
<accession>A0A9D5DH80</accession>
<feature type="domain" description="USP" evidence="3">
    <location>
        <begin position="218"/>
        <end position="624"/>
    </location>
</feature>
<dbReference type="Pfam" id="PF00443">
    <property type="entry name" value="UCH"/>
    <property type="match status" value="1"/>
</dbReference>
<feature type="region of interest" description="Disordered" evidence="1">
    <location>
        <begin position="739"/>
        <end position="761"/>
    </location>
</feature>
<dbReference type="GO" id="GO:0004843">
    <property type="term" value="F:cysteine-type deubiquitinase activity"/>
    <property type="evidence" value="ECO:0007669"/>
    <property type="project" value="InterPro"/>
</dbReference>
<protein>
    <submittedName>
        <fullName evidence="4">Ubiquitin carboxyl terminal hydrolase domain that is fused to a MATH domain</fullName>
    </submittedName>
</protein>
<proteinExistence type="predicted"/>
<dbReference type="GO" id="GO:0016579">
    <property type="term" value="P:protein deubiquitination"/>
    <property type="evidence" value="ECO:0007669"/>
    <property type="project" value="InterPro"/>
</dbReference>
<feature type="compositionally biased region" description="Gly residues" evidence="1">
    <location>
        <begin position="634"/>
        <end position="648"/>
    </location>
</feature>
<dbReference type="Gene3D" id="3.90.70.10">
    <property type="entry name" value="Cysteine proteinases"/>
    <property type="match status" value="1"/>
</dbReference>
<dbReference type="CDD" id="cd02659">
    <property type="entry name" value="peptidase_C19C"/>
    <property type="match status" value="1"/>
</dbReference>
<evidence type="ECO:0000259" key="2">
    <source>
        <dbReference type="PROSITE" id="PS50144"/>
    </source>
</evidence>
<dbReference type="PROSITE" id="PS00972">
    <property type="entry name" value="USP_1"/>
    <property type="match status" value="1"/>
</dbReference>
<dbReference type="Proteomes" id="UP001067231">
    <property type="component" value="Unassembled WGS sequence"/>
</dbReference>
<dbReference type="CDD" id="cd00121">
    <property type="entry name" value="MATH"/>
    <property type="match status" value="1"/>
</dbReference>
<dbReference type="SUPFAM" id="SSF49599">
    <property type="entry name" value="TRAF domain-like"/>
    <property type="match status" value="1"/>
</dbReference>
<feature type="compositionally biased region" description="Basic and acidic residues" evidence="1">
    <location>
        <begin position="616"/>
        <end position="628"/>
    </location>
</feature>
<dbReference type="InterPro" id="IPR050164">
    <property type="entry name" value="Peptidase_C19"/>
</dbReference>